<accession>A0A2Z7BA91</accession>
<dbReference type="InterPro" id="IPR058922">
    <property type="entry name" value="WHD_DRP"/>
</dbReference>
<evidence type="ECO:0000256" key="5">
    <source>
        <dbReference type="ARBA" id="ARBA00022614"/>
    </source>
</evidence>
<evidence type="ECO:0000259" key="11">
    <source>
        <dbReference type="Pfam" id="PF00931"/>
    </source>
</evidence>
<dbReference type="PANTHER" id="PTHR23155">
    <property type="entry name" value="DISEASE RESISTANCE PROTEIN RP"/>
    <property type="match status" value="1"/>
</dbReference>
<dbReference type="EMBL" id="KV010001">
    <property type="protein sequence ID" value="KZV28836.1"/>
    <property type="molecule type" value="Genomic_DNA"/>
</dbReference>
<evidence type="ECO:0000256" key="9">
    <source>
        <dbReference type="ARBA" id="ARBA00022821"/>
    </source>
</evidence>
<keyword evidence="9" id="KW-0611">Plant defense</keyword>
<dbReference type="GO" id="GO:0005737">
    <property type="term" value="C:cytoplasm"/>
    <property type="evidence" value="ECO:0007669"/>
    <property type="project" value="UniProtKB-SubCell"/>
</dbReference>
<evidence type="ECO:0000256" key="3">
    <source>
        <dbReference type="ARBA" id="ARBA00008894"/>
    </source>
</evidence>
<dbReference type="PANTHER" id="PTHR23155:SF1152">
    <property type="entry name" value="AAA+ ATPASE DOMAIN-CONTAINING PROTEIN"/>
    <property type="match status" value="1"/>
</dbReference>
<dbReference type="Pfam" id="PF23598">
    <property type="entry name" value="LRR_14"/>
    <property type="match status" value="1"/>
</dbReference>
<evidence type="ECO:0000256" key="2">
    <source>
        <dbReference type="ARBA" id="ARBA00004496"/>
    </source>
</evidence>
<dbReference type="OrthoDB" id="909160at2759"/>
<dbReference type="GO" id="GO:0043531">
    <property type="term" value="F:ADP binding"/>
    <property type="evidence" value="ECO:0007669"/>
    <property type="project" value="InterPro"/>
</dbReference>
<dbReference type="Proteomes" id="UP000250235">
    <property type="component" value="Unassembled WGS sequence"/>
</dbReference>
<dbReference type="InterPro" id="IPR044974">
    <property type="entry name" value="Disease_R_plants"/>
</dbReference>
<keyword evidence="8" id="KW-0547">Nucleotide-binding</keyword>
<comment type="function">
    <text evidence="1">Confers resistance to late blight (Phytophthora infestans) races carrying the avirulence gene Avr1. Resistance proteins guard the plant against pathogens that contain an appropriate avirulence protein via an indirect interaction with this avirulence protein. That triggers a defense system including the hypersensitive response, which restricts the pathogen growth.</text>
</comment>
<reference evidence="14 15" key="1">
    <citation type="journal article" date="2015" name="Proc. Natl. Acad. Sci. U.S.A.">
        <title>The resurrection genome of Boea hygrometrica: A blueprint for survival of dehydration.</title>
        <authorList>
            <person name="Xiao L."/>
            <person name="Yang G."/>
            <person name="Zhang L."/>
            <person name="Yang X."/>
            <person name="Zhao S."/>
            <person name="Ji Z."/>
            <person name="Zhou Q."/>
            <person name="Hu M."/>
            <person name="Wang Y."/>
            <person name="Chen M."/>
            <person name="Xu Y."/>
            <person name="Jin H."/>
            <person name="Xiao X."/>
            <person name="Hu G."/>
            <person name="Bao F."/>
            <person name="Hu Y."/>
            <person name="Wan P."/>
            <person name="Li L."/>
            <person name="Deng X."/>
            <person name="Kuang T."/>
            <person name="Xiang C."/>
            <person name="Zhu J.K."/>
            <person name="Oliver M.J."/>
            <person name="He Y."/>
        </authorList>
    </citation>
    <scope>NUCLEOTIDE SEQUENCE [LARGE SCALE GENOMIC DNA]</scope>
    <source>
        <strain evidence="15">cv. XS01</strain>
    </source>
</reference>
<dbReference type="Gene3D" id="1.10.10.10">
    <property type="entry name" value="Winged helix-like DNA-binding domain superfamily/Winged helix DNA-binding domain"/>
    <property type="match status" value="1"/>
</dbReference>
<feature type="domain" description="Disease resistance protein winged helix" evidence="12">
    <location>
        <begin position="413"/>
        <end position="482"/>
    </location>
</feature>
<evidence type="ECO:0000256" key="7">
    <source>
        <dbReference type="ARBA" id="ARBA00022737"/>
    </source>
</evidence>
<keyword evidence="7" id="KW-0677">Repeat</keyword>
<keyword evidence="10" id="KW-0067">ATP-binding</keyword>
<dbReference type="Gene3D" id="1.20.5.4130">
    <property type="match status" value="1"/>
</dbReference>
<keyword evidence="4" id="KW-0963">Cytoplasm</keyword>
<protein>
    <submittedName>
        <fullName evidence="14">Uncharacterized protein</fullName>
    </submittedName>
</protein>
<feature type="domain" description="Disease resistance R13L4/SHOC-2-like LRR" evidence="13">
    <location>
        <begin position="535"/>
        <end position="808"/>
    </location>
</feature>
<feature type="domain" description="NB-ARC" evidence="11">
    <location>
        <begin position="160"/>
        <end position="328"/>
    </location>
</feature>
<organism evidence="14 15">
    <name type="scientific">Dorcoceras hygrometricum</name>
    <dbReference type="NCBI Taxonomy" id="472368"/>
    <lineage>
        <taxon>Eukaryota</taxon>
        <taxon>Viridiplantae</taxon>
        <taxon>Streptophyta</taxon>
        <taxon>Embryophyta</taxon>
        <taxon>Tracheophyta</taxon>
        <taxon>Spermatophyta</taxon>
        <taxon>Magnoliopsida</taxon>
        <taxon>eudicotyledons</taxon>
        <taxon>Gunneridae</taxon>
        <taxon>Pentapetalae</taxon>
        <taxon>asterids</taxon>
        <taxon>lamiids</taxon>
        <taxon>Lamiales</taxon>
        <taxon>Gesneriaceae</taxon>
        <taxon>Didymocarpoideae</taxon>
        <taxon>Trichosporeae</taxon>
        <taxon>Loxocarpinae</taxon>
        <taxon>Dorcoceras</taxon>
    </lineage>
</organism>
<dbReference type="Gene3D" id="3.80.10.10">
    <property type="entry name" value="Ribonuclease Inhibitor"/>
    <property type="match status" value="1"/>
</dbReference>
<comment type="subcellular location">
    <subcellularLocation>
        <location evidence="2">Cytoplasm</location>
    </subcellularLocation>
</comment>
<dbReference type="FunFam" id="3.40.50.300:FF:001091">
    <property type="entry name" value="Probable disease resistance protein At1g61300"/>
    <property type="match status" value="1"/>
</dbReference>
<dbReference type="AlphaFoldDB" id="A0A2Z7BA91"/>
<dbReference type="FunFam" id="1.10.10.10:FF:000322">
    <property type="entry name" value="Probable disease resistance protein At1g63360"/>
    <property type="match status" value="1"/>
</dbReference>
<proteinExistence type="inferred from homology"/>
<evidence type="ECO:0000313" key="14">
    <source>
        <dbReference type="EMBL" id="KZV28836.1"/>
    </source>
</evidence>
<dbReference type="SUPFAM" id="SSF52058">
    <property type="entry name" value="L domain-like"/>
    <property type="match status" value="1"/>
</dbReference>
<dbReference type="Gene3D" id="3.40.50.300">
    <property type="entry name" value="P-loop containing nucleotide triphosphate hydrolases"/>
    <property type="match status" value="1"/>
</dbReference>
<name>A0A2Z7BA91_9LAMI</name>
<comment type="similarity">
    <text evidence="3">Belongs to the disease resistance NB-LRR family.</text>
</comment>
<dbReference type="InterPro" id="IPR032675">
    <property type="entry name" value="LRR_dom_sf"/>
</dbReference>
<dbReference type="Pfam" id="PF00931">
    <property type="entry name" value="NB-ARC"/>
    <property type="match status" value="1"/>
</dbReference>
<dbReference type="Gene3D" id="1.10.8.430">
    <property type="entry name" value="Helical domain of apoptotic protease-activating factors"/>
    <property type="match status" value="1"/>
</dbReference>
<keyword evidence="5" id="KW-0433">Leucine-rich repeat</keyword>
<dbReference type="InterPro" id="IPR036388">
    <property type="entry name" value="WH-like_DNA-bd_sf"/>
</dbReference>
<dbReference type="Pfam" id="PF23559">
    <property type="entry name" value="WHD_DRP"/>
    <property type="match status" value="1"/>
</dbReference>
<dbReference type="InterPro" id="IPR042197">
    <property type="entry name" value="Apaf_helical"/>
</dbReference>
<dbReference type="SUPFAM" id="SSF52540">
    <property type="entry name" value="P-loop containing nucleoside triphosphate hydrolases"/>
    <property type="match status" value="1"/>
</dbReference>
<dbReference type="InterPro" id="IPR055414">
    <property type="entry name" value="LRR_R13L4/SHOC2-like"/>
</dbReference>
<evidence type="ECO:0000256" key="6">
    <source>
        <dbReference type="ARBA" id="ARBA00022667"/>
    </source>
</evidence>
<keyword evidence="6" id="KW-0381">Hypersensitive response</keyword>
<dbReference type="InterPro" id="IPR027417">
    <property type="entry name" value="P-loop_NTPase"/>
</dbReference>
<evidence type="ECO:0000256" key="8">
    <source>
        <dbReference type="ARBA" id="ARBA00022741"/>
    </source>
</evidence>
<dbReference type="PRINTS" id="PR00364">
    <property type="entry name" value="DISEASERSIST"/>
</dbReference>
<evidence type="ECO:0000313" key="15">
    <source>
        <dbReference type="Proteomes" id="UP000250235"/>
    </source>
</evidence>
<sequence>MAEYAALLSLIHTSELILHPSHKWLRIHRKQIEILLQKARVLQEFLEKYSNSGHEEMAGLEGLIADTAHAAEDILESHVVDQVLARSTGSEAKSSSNFSGYIQKIIEELAGLIENKVLRIKESLVGSEGDQIQALADFSPAVSSRLALNEITTLVGCEEKLVEMMDRLTRQQSNRQVLAIVGMGGIGKTALAKCIYEDAYAAYYFHVRAWVTISQSYDANRIISTLLSGINHSRKERVVSDDPLGEQLYKSLCGRRYLLVMDDLWSVEAWDQIRVFFPDNCNGSRIMLTTRLVNVARCLSSLEPFEMECLDDDQSWELLCDKVFGKESCPSVLEEFGKDIAEKCGGLPLAIVVIGGLLAKANKTRELWGHVAKNLNSVINSGDGENCQKILYLSYKHLPIHLKPCFLYMASLPEDSMFYNHSLIKVWVAEGFLKPIRDKSLEEVANEYITDLIDRNLIFVRERGPLGRIISCGVHDLLRDLCLREAQKVNFICVIGEDNQDNPAQMDFKRRICFDLEWKHSTRSILRPASLTRSIFSESGWQTMLTSCTRLLRVLDVVSEEIPPNDKEIMQLVNLRFLSITGKLDLSSMRWFSSSISQLWSLQTLIFNHNSSKPICLPAEIWCLPQLRHLLFDRVVLPDPPCSNDDQHDSHILENLQTLSTVLEFRCTMEVVKSVPNLKELKVIYDHSLPGVHWPFFCLHNLACLHKLESLMFISFGRIPSEHLSFPLSLKELNLSGCRFPWEDMAIVGSLPNLEILELLFYAFEGEMWCPVEGQFIRLKFLAISKTDLLHWIADKTHFPILEHLILRDLHLKEIPQDIAELPTLKQILLFNCSDSTVTSAKQILEEQESLGNEGLQVLIYEDEDENYEPSWPVMTSYQVSSQNRKL</sequence>
<keyword evidence="15" id="KW-1185">Reference proteome</keyword>
<dbReference type="GO" id="GO:0051607">
    <property type="term" value="P:defense response to virus"/>
    <property type="evidence" value="ECO:0007669"/>
    <property type="project" value="UniProtKB-ARBA"/>
</dbReference>
<dbReference type="GO" id="GO:0005524">
    <property type="term" value="F:ATP binding"/>
    <property type="evidence" value="ECO:0007669"/>
    <property type="project" value="UniProtKB-KW"/>
</dbReference>
<dbReference type="InterPro" id="IPR002182">
    <property type="entry name" value="NB-ARC"/>
</dbReference>
<evidence type="ECO:0000256" key="1">
    <source>
        <dbReference type="ARBA" id="ARBA00002074"/>
    </source>
</evidence>
<evidence type="ECO:0000259" key="13">
    <source>
        <dbReference type="Pfam" id="PF23598"/>
    </source>
</evidence>
<dbReference type="GO" id="GO:0009626">
    <property type="term" value="P:plant-type hypersensitive response"/>
    <property type="evidence" value="ECO:0007669"/>
    <property type="project" value="UniProtKB-KW"/>
</dbReference>
<evidence type="ECO:0000256" key="10">
    <source>
        <dbReference type="ARBA" id="ARBA00022840"/>
    </source>
</evidence>
<evidence type="ECO:0000259" key="12">
    <source>
        <dbReference type="Pfam" id="PF23559"/>
    </source>
</evidence>
<gene>
    <name evidence="14" type="ORF">F511_06270</name>
</gene>
<evidence type="ECO:0000256" key="4">
    <source>
        <dbReference type="ARBA" id="ARBA00022490"/>
    </source>
</evidence>